<dbReference type="EMBL" id="BLLF01008247">
    <property type="protein sequence ID" value="GFH33302.1"/>
    <property type="molecule type" value="Genomic_DNA"/>
</dbReference>
<dbReference type="Pfam" id="PF12799">
    <property type="entry name" value="LRR_4"/>
    <property type="match status" value="1"/>
</dbReference>
<name>A0A6A0AKL7_HAELA</name>
<dbReference type="AlphaFoldDB" id="A0A6A0AKL7"/>
<keyword evidence="3" id="KW-0677">Repeat</keyword>
<dbReference type="InterPro" id="IPR025875">
    <property type="entry name" value="Leu-rich_rpt_4"/>
</dbReference>
<evidence type="ECO:0000256" key="1">
    <source>
        <dbReference type="ARBA" id="ARBA00004430"/>
    </source>
</evidence>
<protein>
    <submittedName>
        <fullName evidence="4">Uncharacterized protein</fullName>
    </submittedName>
</protein>
<gene>
    <name evidence="4" type="ORF">HaLaN_32651</name>
</gene>
<dbReference type="InterPro" id="IPR032675">
    <property type="entry name" value="LRR_dom_sf"/>
</dbReference>
<dbReference type="Proteomes" id="UP000485058">
    <property type="component" value="Unassembled WGS sequence"/>
</dbReference>
<dbReference type="InterPro" id="IPR001611">
    <property type="entry name" value="Leu-rich_rpt"/>
</dbReference>
<dbReference type="Gene3D" id="3.80.10.10">
    <property type="entry name" value="Ribonuclease Inhibitor"/>
    <property type="match status" value="1"/>
</dbReference>
<dbReference type="GO" id="GO:0005930">
    <property type="term" value="C:axoneme"/>
    <property type="evidence" value="ECO:0007669"/>
    <property type="project" value="UniProtKB-SubCell"/>
</dbReference>
<keyword evidence="2" id="KW-0433">Leucine-rich repeat</keyword>
<reference evidence="4 5" key="1">
    <citation type="submission" date="2020-02" db="EMBL/GenBank/DDBJ databases">
        <title>Draft genome sequence of Haematococcus lacustris strain NIES-144.</title>
        <authorList>
            <person name="Morimoto D."/>
            <person name="Nakagawa S."/>
            <person name="Yoshida T."/>
            <person name="Sawayama S."/>
        </authorList>
    </citation>
    <scope>NUCLEOTIDE SEQUENCE [LARGE SCALE GENOMIC DNA]</scope>
    <source>
        <strain evidence="4 5">NIES-144</strain>
    </source>
</reference>
<organism evidence="4 5">
    <name type="scientific">Haematococcus lacustris</name>
    <name type="common">Green alga</name>
    <name type="synonym">Haematococcus pluvialis</name>
    <dbReference type="NCBI Taxonomy" id="44745"/>
    <lineage>
        <taxon>Eukaryota</taxon>
        <taxon>Viridiplantae</taxon>
        <taxon>Chlorophyta</taxon>
        <taxon>core chlorophytes</taxon>
        <taxon>Chlorophyceae</taxon>
        <taxon>CS clade</taxon>
        <taxon>Chlamydomonadales</taxon>
        <taxon>Haematococcaceae</taxon>
        <taxon>Haematococcus</taxon>
    </lineage>
</organism>
<sequence>MTHLTEFVAAGNQLTQVPSSLGAAAALVKLALNGNRLEGLPSLEGLGALKELWLQGNQLQRLPDLQGLQV</sequence>
<comment type="caution">
    <text evidence="4">The sequence shown here is derived from an EMBL/GenBank/DDBJ whole genome shotgun (WGS) entry which is preliminary data.</text>
</comment>
<feature type="non-terminal residue" evidence="4">
    <location>
        <position position="70"/>
    </location>
</feature>
<keyword evidence="5" id="KW-1185">Reference proteome</keyword>
<dbReference type="InterPro" id="IPR003591">
    <property type="entry name" value="Leu-rich_rpt_typical-subtyp"/>
</dbReference>
<comment type="subcellular location">
    <subcellularLocation>
        <location evidence="1">Cytoplasm</location>
        <location evidence="1">Cytoskeleton</location>
        <location evidence="1">Cilium axoneme</location>
    </subcellularLocation>
</comment>
<proteinExistence type="predicted"/>
<dbReference type="SMART" id="SM00369">
    <property type="entry name" value="LRR_TYP"/>
    <property type="match status" value="2"/>
</dbReference>
<evidence type="ECO:0000313" key="5">
    <source>
        <dbReference type="Proteomes" id="UP000485058"/>
    </source>
</evidence>
<evidence type="ECO:0000256" key="2">
    <source>
        <dbReference type="ARBA" id="ARBA00022614"/>
    </source>
</evidence>
<feature type="non-terminal residue" evidence="4">
    <location>
        <position position="1"/>
    </location>
</feature>
<evidence type="ECO:0000313" key="4">
    <source>
        <dbReference type="EMBL" id="GFH33302.1"/>
    </source>
</evidence>
<accession>A0A6A0AKL7</accession>
<evidence type="ECO:0000256" key="3">
    <source>
        <dbReference type="ARBA" id="ARBA00022737"/>
    </source>
</evidence>
<dbReference type="PROSITE" id="PS51450">
    <property type="entry name" value="LRR"/>
    <property type="match status" value="2"/>
</dbReference>
<dbReference type="SUPFAM" id="SSF52058">
    <property type="entry name" value="L domain-like"/>
    <property type="match status" value="1"/>
</dbReference>